<evidence type="ECO:0000256" key="6">
    <source>
        <dbReference type="ARBA" id="ARBA00022741"/>
    </source>
</evidence>
<evidence type="ECO:0000256" key="2">
    <source>
        <dbReference type="ARBA" id="ARBA00019059"/>
    </source>
</evidence>
<dbReference type="Pfam" id="PF00072">
    <property type="entry name" value="Response_reg"/>
    <property type="match status" value="1"/>
</dbReference>
<dbReference type="PANTHER" id="PTHR32071:SF95">
    <property type="entry name" value="DNA-BINDING TRANSCRIPTIONAL REGULATOR NTRC"/>
    <property type="match status" value="1"/>
</dbReference>
<dbReference type="PRINTS" id="PR01590">
    <property type="entry name" value="HTHFIS"/>
</dbReference>
<dbReference type="PROSITE" id="PS50045">
    <property type="entry name" value="SIGMA54_INTERACT_4"/>
    <property type="match status" value="1"/>
</dbReference>
<dbReference type="GO" id="GO:0043565">
    <property type="term" value="F:sequence-specific DNA binding"/>
    <property type="evidence" value="ECO:0007669"/>
    <property type="project" value="InterPro"/>
</dbReference>
<keyword evidence="21" id="KW-1185">Reference proteome</keyword>
<keyword evidence="11" id="KW-0010">Activator</keyword>
<evidence type="ECO:0000256" key="12">
    <source>
        <dbReference type="ARBA" id="ARBA00023163"/>
    </source>
</evidence>
<evidence type="ECO:0000256" key="17">
    <source>
        <dbReference type="SAM" id="MobiDB-lite"/>
    </source>
</evidence>
<dbReference type="GO" id="GO:0005737">
    <property type="term" value="C:cytoplasm"/>
    <property type="evidence" value="ECO:0007669"/>
    <property type="project" value="UniProtKB-SubCell"/>
</dbReference>
<evidence type="ECO:0000256" key="14">
    <source>
        <dbReference type="ARBA" id="ARBA00029881"/>
    </source>
</evidence>
<comment type="subcellular location">
    <subcellularLocation>
        <location evidence="1">Cytoplasm</location>
    </subcellularLocation>
</comment>
<dbReference type="PROSITE" id="PS00675">
    <property type="entry name" value="SIGMA54_INTERACT_1"/>
    <property type="match status" value="1"/>
</dbReference>
<organism evidence="20 21">
    <name type="scientific">Psychrobacter pasteurii</name>
    <dbReference type="NCBI Taxonomy" id="1945520"/>
    <lineage>
        <taxon>Bacteria</taxon>
        <taxon>Pseudomonadati</taxon>
        <taxon>Pseudomonadota</taxon>
        <taxon>Gammaproteobacteria</taxon>
        <taxon>Moraxellales</taxon>
        <taxon>Moraxellaceae</taxon>
        <taxon>Psychrobacter</taxon>
    </lineage>
</organism>
<dbReference type="CDD" id="cd00009">
    <property type="entry name" value="AAA"/>
    <property type="match status" value="1"/>
</dbReference>
<dbReference type="Gene3D" id="1.10.10.60">
    <property type="entry name" value="Homeodomain-like"/>
    <property type="match status" value="1"/>
</dbReference>
<keyword evidence="5 16" id="KW-0597">Phosphoprotein</keyword>
<keyword evidence="8" id="KW-0902">Two-component regulatory system</keyword>
<dbReference type="PROSITE" id="PS50110">
    <property type="entry name" value="RESPONSE_REGULATORY"/>
    <property type="match status" value="1"/>
</dbReference>
<accession>A0A1R4ECN5</accession>
<feature type="modified residue" description="4-aspartylphosphate" evidence="16">
    <location>
        <position position="64"/>
    </location>
</feature>
<evidence type="ECO:0000256" key="15">
    <source>
        <dbReference type="ARBA" id="ARBA00031910"/>
    </source>
</evidence>
<feature type="region of interest" description="Disordered" evidence="17">
    <location>
        <begin position="145"/>
        <end position="186"/>
    </location>
</feature>
<dbReference type="Pfam" id="PF25601">
    <property type="entry name" value="AAA_lid_14"/>
    <property type="match status" value="1"/>
</dbReference>
<reference evidence="21" key="1">
    <citation type="submission" date="2017-02" db="EMBL/GenBank/DDBJ databases">
        <authorList>
            <person name="Mornico D."/>
        </authorList>
    </citation>
    <scope>NUCLEOTIDE SEQUENCE [LARGE SCALE GENOMIC DNA]</scope>
</reference>
<evidence type="ECO:0000259" key="18">
    <source>
        <dbReference type="PROSITE" id="PS50045"/>
    </source>
</evidence>
<keyword evidence="12" id="KW-0804">Transcription</keyword>
<dbReference type="FunFam" id="1.10.8.60:FF:000014">
    <property type="entry name" value="DNA-binding transcriptional regulator NtrC"/>
    <property type="match status" value="1"/>
</dbReference>
<dbReference type="PANTHER" id="PTHR32071">
    <property type="entry name" value="TRANSCRIPTIONAL REGULATORY PROTEIN"/>
    <property type="match status" value="1"/>
</dbReference>
<dbReference type="SMART" id="SM00448">
    <property type="entry name" value="REC"/>
    <property type="match status" value="1"/>
</dbReference>
<keyword evidence="3" id="KW-0963">Cytoplasm</keyword>
<dbReference type="EMBL" id="FUGD01000037">
    <property type="protein sequence ID" value="SJM36256.1"/>
    <property type="molecule type" value="Genomic_DNA"/>
</dbReference>
<dbReference type="Pfam" id="PF00158">
    <property type="entry name" value="Sigma54_activat"/>
    <property type="match status" value="1"/>
</dbReference>
<dbReference type="InterPro" id="IPR003593">
    <property type="entry name" value="AAA+_ATPase"/>
</dbReference>
<dbReference type="Gene3D" id="3.40.50.2300">
    <property type="match status" value="1"/>
</dbReference>
<dbReference type="InterPro" id="IPR011006">
    <property type="entry name" value="CheY-like_superfamily"/>
</dbReference>
<dbReference type="FunFam" id="3.40.50.300:FF:000006">
    <property type="entry name" value="DNA-binding transcriptional regulator NtrC"/>
    <property type="match status" value="1"/>
</dbReference>
<dbReference type="GO" id="GO:0000160">
    <property type="term" value="P:phosphorelay signal transduction system"/>
    <property type="evidence" value="ECO:0007669"/>
    <property type="project" value="UniProtKB-KW"/>
</dbReference>
<dbReference type="Proteomes" id="UP000188169">
    <property type="component" value="Unassembled WGS sequence"/>
</dbReference>
<dbReference type="GO" id="GO:0005524">
    <property type="term" value="F:ATP binding"/>
    <property type="evidence" value="ECO:0007669"/>
    <property type="project" value="UniProtKB-KW"/>
</dbReference>
<feature type="domain" description="Response regulatory" evidence="19">
    <location>
        <begin position="6"/>
        <end position="129"/>
    </location>
</feature>
<dbReference type="InterPro" id="IPR058031">
    <property type="entry name" value="AAA_lid_NorR"/>
</dbReference>
<dbReference type="InterPro" id="IPR009057">
    <property type="entry name" value="Homeodomain-like_sf"/>
</dbReference>
<dbReference type="InterPro" id="IPR001789">
    <property type="entry name" value="Sig_transdc_resp-reg_receiver"/>
</dbReference>
<keyword evidence="9" id="KW-0805">Transcription regulation</keyword>
<dbReference type="Pfam" id="PF02954">
    <property type="entry name" value="HTH_8"/>
    <property type="match status" value="1"/>
</dbReference>
<dbReference type="SUPFAM" id="SSF46689">
    <property type="entry name" value="Homeodomain-like"/>
    <property type="match status" value="1"/>
</dbReference>
<dbReference type="InterPro" id="IPR027417">
    <property type="entry name" value="P-loop_NTPase"/>
</dbReference>
<dbReference type="InterPro" id="IPR002078">
    <property type="entry name" value="Sigma_54_int"/>
</dbReference>
<dbReference type="SMART" id="SM00382">
    <property type="entry name" value="AAA"/>
    <property type="match status" value="1"/>
</dbReference>
<dbReference type="InterPro" id="IPR002197">
    <property type="entry name" value="HTH_Fis"/>
</dbReference>
<dbReference type="RefSeq" id="WP_077447665.1">
    <property type="nucleotide sequence ID" value="NZ_FUGD01000037.1"/>
</dbReference>
<dbReference type="PROSITE" id="PS00676">
    <property type="entry name" value="SIGMA54_INTERACT_2"/>
    <property type="match status" value="1"/>
</dbReference>
<evidence type="ECO:0000313" key="21">
    <source>
        <dbReference type="Proteomes" id="UP000188169"/>
    </source>
</evidence>
<dbReference type="FunFam" id="1.10.10.60:FF:000088">
    <property type="entry name" value="DNA-binding transcriptional regulator NtrC"/>
    <property type="match status" value="1"/>
</dbReference>
<feature type="domain" description="Sigma-54 factor interaction" evidence="18">
    <location>
        <begin position="190"/>
        <end position="419"/>
    </location>
</feature>
<keyword evidence="4" id="KW-0678">Repressor</keyword>
<evidence type="ECO:0000256" key="13">
    <source>
        <dbReference type="ARBA" id="ARBA00023231"/>
    </source>
</evidence>
<protein>
    <recommendedName>
        <fullName evidence="2">DNA-binding transcriptional regulator NtrC</fullName>
    </recommendedName>
    <alternativeName>
        <fullName evidence="14">Nitrogen regulation protein NR(I)</fullName>
    </alternativeName>
    <alternativeName>
        <fullName evidence="15">Nitrogen regulator I</fullName>
    </alternativeName>
</protein>
<evidence type="ECO:0000313" key="20">
    <source>
        <dbReference type="EMBL" id="SJM36256.1"/>
    </source>
</evidence>
<evidence type="ECO:0000256" key="16">
    <source>
        <dbReference type="PROSITE-ProRule" id="PRU00169"/>
    </source>
</evidence>
<evidence type="ECO:0000259" key="19">
    <source>
        <dbReference type="PROSITE" id="PS50110"/>
    </source>
</evidence>
<keyword evidence="6" id="KW-0547">Nucleotide-binding</keyword>
<dbReference type="InterPro" id="IPR025944">
    <property type="entry name" value="Sigma_54_int_dom_CS"/>
</dbReference>
<dbReference type="InterPro" id="IPR025943">
    <property type="entry name" value="Sigma_54_int_dom_ATP-bd_2"/>
</dbReference>
<dbReference type="GO" id="GO:0006355">
    <property type="term" value="P:regulation of DNA-templated transcription"/>
    <property type="evidence" value="ECO:0007669"/>
    <property type="project" value="InterPro"/>
</dbReference>
<evidence type="ECO:0000256" key="11">
    <source>
        <dbReference type="ARBA" id="ARBA00023159"/>
    </source>
</evidence>
<evidence type="ECO:0000256" key="7">
    <source>
        <dbReference type="ARBA" id="ARBA00022840"/>
    </source>
</evidence>
<evidence type="ECO:0000256" key="10">
    <source>
        <dbReference type="ARBA" id="ARBA00023125"/>
    </source>
</evidence>
<keyword evidence="13" id="KW-0535">Nitrogen fixation</keyword>
<name>A0A1R4ECN5_9GAMM</name>
<evidence type="ECO:0000256" key="9">
    <source>
        <dbReference type="ARBA" id="ARBA00023015"/>
    </source>
</evidence>
<keyword evidence="7" id="KW-0067">ATP-binding</keyword>
<dbReference type="OrthoDB" id="9804019at2"/>
<keyword evidence="10" id="KW-0238">DNA-binding</keyword>
<dbReference type="AlphaFoldDB" id="A0A1R4ECN5"/>
<dbReference type="STRING" id="1945520.A1019T_00216"/>
<evidence type="ECO:0000256" key="5">
    <source>
        <dbReference type="ARBA" id="ARBA00022553"/>
    </source>
</evidence>
<evidence type="ECO:0000256" key="1">
    <source>
        <dbReference type="ARBA" id="ARBA00004496"/>
    </source>
</evidence>
<sequence length="592" mass="64980">MTIKNSLWLIDDDPALRLILEDTFNDAGLEVQAFSNAKGAWARLNEILNGHQPKETLPEVILTDIRMPMMDGLSFSQWMHKNFPELPVIIMTAHSDLKSAVDSYDTGAFEYLPKPFDLDHAVAVVKKAIGSNPAAKNDALASAINTPVLPSNSDSASSKKVKSKAQSETTLKQPETATEAKDNAVADSPIIGQSPAMQTVFRAIGRLAASPITVLITGESGTGKELVAGALHQNSPRRKKPFIALNMAAIPHELIESELFGHEKGAFTGATTQRQGRFEQANGGTLFLDEIGDMPFSTQTRLLRVLANGEFFRVGGQKPIKVDVRIIAATHQNLEQLVKEGKFREDLFYRLNVIRLPLPPLRARPDDIPELIEFFMSKAAVEMNTDKKQLSPEALHIMQAFSWPGNVRQLENACRWITVMATGEVLGIEDLPPDLTEFAQSYLAAQQMNYHHTGNPSALDTADITATQANKLTLSTLDNPTSLPRFTSSTEAYLHSQGQNIPLNNTQSSPQAHNQPIDWQSQLQTWATTALNQGETDILQLATPEFEKVLITVALTHTNGRKGEAADLLGWGRNTLTRKIKLLGITDNSRSS</sequence>
<dbReference type="PROSITE" id="PS00688">
    <property type="entry name" value="SIGMA54_INTERACT_3"/>
    <property type="match status" value="1"/>
</dbReference>
<dbReference type="InterPro" id="IPR025662">
    <property type="entry name" value="Sigma_54_int_dom_ATP-bd_1"/>
</dbReference>
<proteinExistence type="predicted"/>
<dbReference type="SUPFAM" id="SSF52172">
    <property type="entry name" value="CheY-like"/>
    <property type="match status" value="1"/>
</dbReference>
<dbReference type="SUPFAM" id="SSF52540">
    <property type="entry name" value="P-loop containing nucleoside triphosphate hydrolases"/>
    <property type="match status" value="1"/>
</dbReference>
<evidence type="ECO:0000256" key="8">
    <source>
        <dbReference type="ARBA" id="ARBA00023012"/>
    </source>
</evidence>
<gene>
    <name evidence="20" type="primary">glnG</name>
    <name evidence="20" type="ORF">A1019T_00216</name>
</gene>
<evidence type="ECO:0000256" key="4">
    <source>
        <dbReference type="ARBA" id="ARBA00022491"/>
    </source>
</evidence>
<dbReference type="Gene3D" id="3.40.50.300">
    <property type="entry name" value="P-loop containing nucleotide triphosphate hydrolases"/>
    <property type="match status" value="1"/>
</dbReference>
<evidence type="ECO:0000256" key="3">
    <source>
        <dbReference type="ARBA" id="ARBA00022490"/>
    </source>
</evidence>
<dbReference type="Gene3D" id="1.10.8.60">
    <property type="match status" value="1"/>
</dbReference>